<dbReference type="FunFam" id="3.30.70.270:FF:000001">
    <property type="entry name" value="Diguanylate cyclase domain protein"/>
    <property type="match status" value="1"/>
</dbReference>
<evidence type="ECO:0000259" key="4">
    <source>
        <dbReference type="PROSITE" id="PS50883"/>
    </source>
</evidence>
<dbReference type="NCBIfam" id="TIGR00254">
    <property type="entry name" value="GGDEF"/>
    <property type="match status" value="1"/>
</dbReference>
<dbReference type="PROSITE" id="PS50887">
    <property type="entry name" value="GGDEF"/>
    <property type="match status" value="1"/>
</dbReference>
<evidence type="ECO:0000259" key="5">
    <source>
        <dbReference type="PROSITE" id="PS50887"/>
    </source>
</evidence>
<dbReference type="InterPro" id="IPR052155">
    <property type="entry name" value="Biofilm_reg_signaling"/>
</dbReference>
<dbReference type="Gene3D" id="3.30.450.20">
    <property type="entry name" value="PAS domain"/>
    <property type="match status" value="1"/>
</dbReference>
<dbReference type="SUPFAM" id="SSF55785">
    <property type="entry name" value="PYP-like sensor domain (PAS domain)"/>
    <property type="match status" value="1"/>
</dbReference>
<dbReference type="Pfam" id="PF00990">
    <property type="entry name" value="GGDEF"/>
    <property type="match status" value="1"/>
</dbReference>
<dbReference type="InterPro" id="IPR043128">
    <property type="entry name" value="Rev_trsase/Diguanyl_cyclase"/>
</dbReference>
<dbReference type="InterPro" id="IPR035919">
    <property type="entry name" value="EAL_sf"/>
</dbReference>
<dbReference type="CDD" id="cd00130">
    <property type="entry name" value="PAS"/>
    <property type="match status" value="1"/>
</dbReference>
<dbReference type="SUPFAM" id="SSF141868">
    <property type="entry name" value="EAL domain-like"/>
    <property type="match status" value="1"/>
</dbReference>
<dbReference type="Pfam" id="PF08448">
    <property type="entry name" value="PAS_4"/>
    <property type="match status" value="1"/>
</dbReference>
<dbReference type="PANTHER" id="PTHR44757">
    <property type="entry name" value="DIGUANYLATE CYCLASE DGCP"/>
    <property type="match status" value="1"/>
</dbReference>
<evidence type="ECO:0000256" key="1">
    <source>
        <dbReference type="ARBA" id="ARBA00001946"/>
    </source>
</evidence>
<accession>A0A3E0WII0</accession>
<dbReference type="SUPFAM" id="SSF55073">
    <property type="entry name" value="Nucleotide cyclase"/>
    <property type="match status" value="1"/>
</dbReference>
<feature type="transmembrane region" description="Helical" evidence="2">
    <location>
        <begin position="49"/>
        <end position="68"/>
    </location>
</feature>
<dbReference type="CDD" id="cd01949">
    <property type="entry name" value="GGDEF"/>
    <property type="match status" value="1"/>
</dbReference>
<evidence type="ECO:0008006" key="8">
    <source>
        <dbReference type="Google" id="ProtNLM"/>
    </source>
</evidence>
<comment type="cofactor">
    <cofactor evidence="1">
        <name>Mg(2+)</name>
        <dbReference type="ChEBI" id="CHEBI:18420"/>
    </cofactor>
</comment>
<dbReference type="NCBIfam" id="TIGR00229">
    <property type="entry name" value="sensory_box"/>
    <property type="match status" value="1"/>
</dbReference>
<gene>
    <name evidence="6" type="ORF">CAL65_21800</name>
</gene>
<dbReference type="InterPro" id="IPR035965">
    <property type="entry name" value="PAS-like_dom_sf"/>
</dbReference>
<dbReference type="PROSITE" id="PS50112">
    <property type="entry name" value="PAS"/>
    <property type="match status" value="1"/>
</dbReference>
<dbReference type="Proteomes" id="UP000256763">
    <property type="component" value="Unassembled WGS sequence"/>
</dbReference>
<dbReference type="CDD" id="cd01948">
    <property type="entry name" value="EAL"/>
    <property type="match status" value="1"/>
</dbReference>
<dbReference type="GO" id="GO:0003824">
    <property type="term" value="F:catalytic activity"/>
    <property type="evidence" value="ECO:0007669"/>
    <property type="project" value="UniProtKB-ARBA"/>
</dbReference>
<proteinExistence type="predicted"/>
<dbReference type="PROSITE" id="PS50883">
    <property type="entry name" value="EAL"/>
    <property type="match status" value="1"/>
</dbReference>
<dbReference type="EMBL" id="NFZW01000043">
    <property type="protein sequence ID" value="RFA31675.1"/>
    <property type="molecule type" value="Genomic_DNA"/>
</dbReference>
<dbReference type="SMART" id="SM00091">
    <property type="entry name" value="PAS"/>
    <property type="match status" value="1"/>
</dbReference>
<feature type="domain" description="GGDEF" evidence="5">
    <location>
        <begin position="304"/>
        <end position="436"/>
    </location>
</feature>
<sequence>MGRHLLQVSSPTALHQGVWGLLALVVVQSSVWASALAMSSYTGNPIDTVFLLFLFSALIFGGFATLAFYLPLCLAFTVPLMLGITVWVLNLAGMESLWLLATVAVVFGIMIQSALHCNRMTRKALLAGQEHEALIRRLTEEKERAQVTLRSIGDGVLTTDTRGLVTYINPVAERLTGWRNEEACGRALEDVLQLVDEGTGERVRDPVGACLKRDGLVALEDEVVLVDRTGERESSVQVSTSPIHNYDRQIIGAVIVAHDVTELRGMARVVSYQAVHDPLTGLVNRREFEARLWAALETARAKRTQHAMAYLDLDQFKLVNDTCGHVAGDELLKQLTGKFLRRVRDTDTLARLGGDEFGLLLYGCNLAQAREVADSLCAVVRDFRFVWDDKVFNIGVSIGLVPVDGSSTPTDLLAAADAACFLAKDQGRNRVHSVLPQDRELAFRHGEMQWTTRIQRALDDALFRLRVQRIQPLDPSEPMMAELLLSMVDDKGELVPPGAFLPAAERYNMMPSIDRHVVKLVFQRVAQYENDPQLKDIACFTINLSGQSLSDEGFLDYVSRQLQEQEVDPKRICFEITETAVIANLASAQRFIQELRQRGCKFALDDFGSGLSSFGYLRTLMVDFLKIDGLFVKHMSKDPIDYSMVESINQVGHVMGIRTIAEFVEDATTLEALRELDIDYGQGYQIHRPEVLL</sequence>
<keyword evidence="2" id="KW-1133">Transmembrane helix</keyword>
<feature type="transmembrane region" description="Helical" evidence="2">
    <location>
        <begin position="18"/>
        <end position="37"/>
    </location>
</feature>
<dbReference type="InterPro" id="IPR013656">
    <property type="entry name" value="PAS_4"/>
</dbReference>
<evidence type="ECO:0000259" key="3">
    <source>
        <dbReference type="PROSITE" id="PS50112"/>
    </source>
</evidence>
<protein>
    <recommendedName>
        <fullName evidence="8">Diguanylate cyclase/phosphodiesterase with PAS/PAC sensor(S)</fullName>
    </recommendedName>
</protein>
<dbReference type="SMART" id="SM00267">
    <property type="entry name" value="GGDEF"/>
    <property type="match status" value="1"/>
</dbReference>
<keyword evidence="7" id="KW-1185">Reference proteome</keyword>
<dbReference type="Pfam" id="PF00563">
    <property type="entry name" value="EAL"/>
    <property type="match status" value="1"/>
</dbReference>
<dbReference type="SMART" id="SM00052">
    <property type="entry name" value="EAL"/>
    <property type="match status" value="1"/>
</dbReference>
<dbReference type="InterPro" id="IPR000160">
    <property type="entry name" value="GGDEF_dom"/>
</dbReference>
<organism evidence="6 7">
    <name type="scientific">Alkalilimnicola ehrlichii</name>
    <dbReference type="NCBI Taxonomy" id="351052"/>
    <lineage>
        <taxon>Bacteria</taxon>
        <taxon>Pseudomonadati</taxon>
        <taxon>Pseudomonadota</taxon>
        <taxon>Gammaproteobacteria</taxon>
        <taxon>Chromatiales</taxon>
        <taxon>Ectothiorhodospiraceae</taxon>
        <taxon>Alkalilimnicola</taxon>
    </lineage>
</organism>
<dbReference type="InterPro" id="IPR000014">
    <property type="entry name" value="PAS"/>
</dbReference>
<dbReference type="InterPro" id="IPR001633">
    <property type="entry name" value="EAL_dom"/>
</dbReference>
<evidence type="ECO:0000256" key="2">
    <source>
        <dbReference type="SAM" id="Phobius"/>
    </source>
</evidence>
<evidence type="ECO:0000313" key="6">
    <source>
        <dbReference type="EMBL" id="RFA31675.1"/>
    </source>
</evidence>
<dbReference type="InterPro" id="IPR029787">
    <property type="entry name" value="Nucleotide_cyclase"/>
</dbReference>
<feature type="domain" description="EAL" evidence="4">
    <location>
        <begin position="447"/>
        <end position="693"/>
    </location>
</feature>
<keyword evidence="2" id="KW-0472">Membrane</keyword>
<comment type="caution">
    <text evidence="6">The sequence shown here is derived from an EMBL/GenBank/DDBJ whole genome shotgun (WGS) entry which is preliminary data.</text>
</comment>
<feature type="domain" description="PAS" evidence="3">
    <location>
        <begin position="141"/>
        <end position="214"/>
    </location>
</feature>
<reference evidence="7" key="1">
    <citation type="submission" date="2017-05" db="EMBL/GenBank/DDBJ databases">
        <authorList>
            <person name="Sharma S."/>
            <person name="Sidhu C."/>
            <person name="Pinnaka A.K."/>
        </authorList>
    </citation>
    <scope>NUCLEOTIDE SEQUENCE [LARGE SCALE GENOMIC DNA]</scope>
    <source>
        <strain evidence="7">AK93</strain>
    </source>
</reference>
<dbReference type="AlphaFoldDB" id="A0A3E0WII0"/>
<evidence type="ECO:0000313" key="7">
    <source>
        <dbReference type="Proteomes" id="UP000256763"/>
    </source>
</evidence>
<name>A0A3E0WII0_9GAMM</name>
<keyword evidence="2" id="KW-0812">Transmembrane</keyword>
<dbReference type="PANTHER" id="PTHR44757:SF4">
    <property type="entry name" value="DIGUANYLATE CYCLASE DGCE-RELATED"/>
    <property type="match status" value="1"/>
</dbReference>
<dbReference type="Gene3D" id="3.20.20.450">
    <property type="entry name" value="EAL domain"/>
    <property type="match status" value="1"/>
</dbReference>
<feature type="transmembrane region" description="Helical" evidence="2">
    <location>
        <begin position="97"/>
        <end position="115"/>
    </location>
</feature>
<dbReference type="Gene3D" id="3.30.70.270">
    <property type="match status" value="1"/>
</dbReference>
<feature type="transmembrane region" description="Helical" evidence="2">
    <location>
        <begin position="74"/>
        <end position="92"/>
    </location>
</feature>